<keyword evidence="1" id="KW-0472">Membrane</keyword>
<protein>
    <submittedName>
        <fullName evidence="2">Putative ovule protein</fullName>
    </submittedName>
</protein>
<sequence>MWDYIGHVVFVVLSLGRNFPITLVYVDFINNVTRKNKISPPLHYLKYLTVVIFWIDGVISFYFLGVGGNKGNI</sequence>
<proteinExistence type="predicted"/>
<dbReference type="EMBL" id="GEDG01014107">
    <property type="protein sequence ID" value="JAP24696.1"/>
    <property type="molecule type" value="Transcribed_RNA"/>
</dbReference>
<evidence type="ECO:0000256" key="1">
    <source>
        <dbReference type="SAM" id="Phobius"/>
    </source>
</evidence>
<keyword evidence="1" id="KW-1133">Transmembrane helix</keyword>
<feature type="transmembrane region" description="Helical" evidence="1">
    <location>
        <begin position="6"/>
        <end position="26"/>
    </location>
</feature>
<accession>A0A0V0HX63</accession>
<feature type="transmembrane region" description="Helical" evidence="1">
    <location>
        <begin position="47"/>
        <end position="65"/>
    </location>
</feature>
<evidence type="ECO:0000313" key="2">
    <source>
        <dbReference type="EMBL" id="JAP24696.1"/>
    </source>
</evidence>
<dbReference type="AlphaFoldDB" id="A0A0V0HX63"/>
<reference evidence="2" key="1">
    <citation type="submission" date="2015-12" db="EMBL/GenBank/DDBJ databases">
        <title>Gene expression during late stages of embryo sac development: a critical building block for successful pollen-pistil interactions.</title>
        <authorList>
            <person name="Liu Y."/>
            <person name="Joly V."/>
            <person name="Sabar M."/>
            <person name="Matton D.P."/>
        </authorList>
    </citation>
    <scope>NUCLEOTIDE SEQUENCE</scope>
</reference>
<organism evidence="2">
    <name type="scientific">Solanum chacoense</name>
    <name type="common">Chaco potato</name>
    <dbReference type="NCBI Taxonomy" id="4108"/>
    <lineage>
        <taxon>Eukaryota</taxon>
        <taxon>Viridiplantae</taxon>
        <taxon>Streptophyta</taxon>
        <taxon>Embryophyta</taxon>
        <taxon>Tracheophyta</taxon>
        <taxon>Spermatophyta</taxon>
        <taxon>Magnoliopsida</taxon>
        <taxon>eudicotyledons</taxon>
        <taxon>Gunneridae</taxon>
        <taxon>Pentapetalae</taxon>
        <taxon>asterids</taxon>
        <taxon>lamiids</taxon>
        <taxon>Solanales</taxon>
        <taxon>Solanaceae</taxon>
        <taxon>Solanoideae</taxon>
        <taxon>Solaneae</taxon>
        <taxon>Solanum</taxon>
    </lineage>
</organism>
<keyword evidence="1" id="KW-0812">Transmembrane</keyword>
<name>A0A0V0HX63_SOLCH</name>